<sequence>MENSLPLHLCHVHKFSIIINRTYTFLHCIAIAFLIYYRASFLYQEAKTRTTPLLPWLLVFAGELVLSFMWLVGQAYRWRPVYRTVFPERLPEDDNKFPAIDVFICTADPKKEPTVEVMNTVLSAMALDYPPEKLHVYLSDDGGASITLTGMKEAFKFARSWLPFCKKYGIKTICPKAYFSSSEYQYADSGRAEFMEEKQKIKEKYEAFKERVLRAAEKGQAEDKNAQISTGAHPSLIEVINEKGNEATEQVKMPLLVYVSREKRPSHSHHFKAGALNVLLRVSGVISNSPYMLVLDCDMYCNDPTSARQAMCFHFDPKISPSLAFVQFPQTFHNLSKNDIYDSEIRSIFRILWYGLDGLKGPVLSGTNFYIKREALYGISLQKGLDLIELKNSFGQSNEFLKSLRADHKSSIDDGSDSSSKLLPETKVLASCAYEDNSKWGDEAITWLWLQVGFMYHSLVEDYFIGFKSLHCKGWKSVYLNPSRPQFLGTSTTNLNDLLTQGTRWGAGLAEVLISKFSPLIYGPPRMSLLASMGYAELASFPIYFFPLWCFATIPQLCLLNGISLFPEVSDSKFYIFLFIFLSSLSKHLYEVLKTGGSIRIWRNEQRIWMIKGVTCYFYGTLNAIMSKLGLSEASFVPTNKADDDEQAKRYLMGIFDFQTSTMFLAPLVTLTILNIVAFFWGVLRMIITGDWEKMFAQVLLSFYILIIGYAIIEGMFVRKDTGRIPPSMTILSTILSVIFLSLGSIVLMY</sequence>
<evidence type="ECO:0000313" key="2">
    <source>
        <dbReference type="Proteomes" id="UP001164250"/>
    </source>
</evidence>
<name>A0ACC1AZR2_9ROSI</name>
<comment type="caution">
    <text evidence="1">The sequence shown here is derived from an EMBL/GenBank/DDBJ whole genome shotgun (WGS) entry which is preliminary data.</text>
</comment>
<protein>
    <submittedName>
        <fullName evidence="1">Uncharacterized protein</fullName>
    </submittedName>
</protein>
<keyword evidence="2" id="KW-1185">Reference proteome</keyword>
<proteinExistence type="predicted"/>
<dbReference type="EMBL" id="CM047903">
    <property type="protein sequence ID" value="KAJ0092158.1"/>
    <property type="molecule type" value="Genomic_DNA"/>
</dbReference>
<gene>
    <name evidence="1" type="ORF">Patl1_25193</name>
</gene>
<evidence type="ECO:0000313" key="1">
    <source>
        <dbReference type="EMBL" id="KAJ0092158.1"/>
    </source>
</evidence>
<organism evidence="1 2">
    <name type="scientific">Pistacia atlantica</name>
    <dbReference type="NCBI Taxonomy" id="434234"/>
    <lineage>
        <taxon>Eukaryota</taxon>
        <taxon>Viridiplantae</taxon>
        <taxon>Streptophyta</taxon>
        <taxon>Embryophyta</taxon>
        <taxon>Tracheophyta</taxon>
        <taxon>Spermatophyta</taxon>
        <taxon>Magnoliopsida</taxon>
        <taxon>eudicotyledons</taxon>
        <taxon>Gunneridae</taxon>
        <taxon>Pentapetalae</taxon>
        <taxon>rosids</taxon>
        <taxon>malvids</taxon>
        <taxon>Sapindales</taxon>
        <taxon>Anacardiaceae</taxon>
        <taxon>Pistacia</taxon>
    </lineage>
</organism>
<dbReference type="Proteomes" id="UP001164250">
    <property type="component" value="Chromosome 7"/>
</dbReference>
<accession>A0ACC1AZR2</accession>
<reference evidence="2" key="1">
    <citation type="journal article" date="2023" name="G3 (Bethesda)">
        <title>Genome assembly and association tests identify interacting loci associated with vigor, precocity, and sex in interspecific pistachio rootstocks.</title>
        <authorList>
            <person name="Palmer W."/>
            <person name="Jacygrad E."/>
            <person name="Sagayaradj S."/>
            <person name="Cavanaugh K."/>
            <person name="Han R."/>
            <person name="Bertier L."/>
            <person name="Beede B."/>
            <person name="Kafkas S."/>
            <person name="Golino D."/>
            <person name="Preece J."/>
            <person name="Michelmore R."/>
        </authorList>
    </citation>
    <scope>NUCLEOTIDE SEQUENCE [LARGE SCALE GENOMIC DNA]</scope>
</reference>